<dbReference type="InterPro" id="IPR050490">
    <property type="entry name" value="Bact_solute-bd_prot1"/>
</dbReference>
<keyword evidence="1" id="KW-1003">Cell membrane</keyword>
<evidence type="ECO:0000256" key="1">
    <source>
        <dbReference type="ARBA" id="ARBA00022475"/>
    </source>
</evidence>
<keyword evidence="5" id="KW-0449">Lipoprotein</keyword>
<evidence type="ECO:0000256" key="2">
    <source>
        <dbReference type="ARBA" id="ARBA00022729"/>
    </source>
</evidence>
<comment type="caution">
    <text evidence="6">The sequence shown here is derived from an EMBL/GenBank/DDBJ whole genome shotgun (WGS) entry which is preliminary data.</text>
</comment>
<keyword evidence="3" id="KW-0472">Membrane</keyword>
<keyword evidence="2" id="KW-0732">Signal</keyword>
<dbReference type="PANTHER" id="PTHR43649:SF33">
    <property type="entry name" value="POLYGALACTURONAN_RHAMNOGALACTURONAN-BINDING PROTEIN YTCQ"/>
    <property type="match status" value="1"/>
</dbReference>
<dbReference type="CDD" id="cd13583">
    <property type="entry name" value="PBP2_AlgQ_like_4"/>
    <property type="match status" value="1"/>
</dbReference>
<dbReference type="EMBL" id="BAABLW010000007">
    <property type="protein sequence ID" value="GAA4919192.1"/>
    <property type="molecule type" value="Genomic_DNA"/>
</dbReference>
<evidence type="ECO:0000256" key="5">
    <source>
        <dbReference type="ARBA" id="ARBA00023288"/>
    </source>
</evidence>
<proteinExistence type="predicted"/>
<evidence type="ECO:0000256" key="4">
    <source>
        <dbReference type="ARBA" id="ARBA00023139"/>
    </source>
</evidence>
<dbReference type="Pfam" id="PF13416">
    <property type="entry name" value="SBP_bac_8"/>
    <property type="match status" value="1"/>
</dbReference>
<dbReference type="SUPFAM" id="SSF53850">
    <property type="entry name" value="Periplasmic binding protein-like II"/>
    <property type="match status" value="1"/>
</dbReference>
<dbReference type="Gene3D" id="3.40.190.10">
    <property type="entry name" value="Periplasmic binding protein-like II"/>
    <property type="match status" value="2"/>
</dbReference>
<accession>A0ABP9FWK9</accession>
<sequence length="519" mass="58215">MDEDAVGVGAMEDFGAGDSFVATEPVEFSLLYRDHPNYPIQSDWRFLTYLEEEHNVTLTTQNAPLSDWEDRRSLVIGAGNAPDFIPIFMPGDETQFVAGGALLPVSDYLQYMPNLTEKIDAWNLQGDFDGLYQEDGKFYILPGIQEQPLYEYGIAVRGDIWDELGYDDPETWDEFAEQLRGVQEAYPDMIPYSDRWEMNATLNQAAANFGTQAGWGFSDGMYYDADADEFVYAPATEGFRDMVAYFASLVEEGLLDSESLIQDDDQAIQKFASGQSAAVFANDQEILTYRDSIEEVGDDDWEVRLLPVPAGPAGNNVAGGQLWGGLVLSSDVAEQDNFIALLQFLDWLYYSDEGLEYAKWGIEGETFEREGEQRVLNENIDINNLNPGAPEALNVDYGFHNGVWMLTHGSSIDLMDSMAREEVVEFREKMSAKEVQPVAPPRPLNELELEQASLTENSLRDTTNTRVAEFIVGNRSMDQWDDFVAELEGAGLAQFVELHNEAYQRHKEAGIGVEEDIDD</sequence>
<organism evidence="6 7">
    <name type="scientific">Nesterenkonia rhizosphaerae</name>
    <dbReference type="NCBI Taxonomy" id="1348272"/>
    <lineage>
        <taxon>Bacteria</taxon>
        <taxon>Bacillati</taxon>
        <taxon>Actinomycetota</taxon>
        <taxon>Actinomycetes</taxon>
        <taxon>Micrococcales</taxon>
        <taxon>Micrococcaceae</taxon>
        <taxon>Nesterenkonia</taxon>
    </lineage>
</organism>
<evidence type="ECO:0000313" key="7">
    <source>
        <dbReference type="Proteomes" id="UP001500368"/>
    </source>
</evidence>
<keyword evidence="7" id="KW-1185">Reference proteome</keyword>
<dbReference type="PANTHER" id="PTHR43649">
    <property type="entry name" value="ARABINOSE-BINDING PROTEIN-RELATED"/>
    <property type="match status" value="1"/>
</dbReference>
<dbReference type="InterPro" id="IPR006059">
    <property type="entry name" value="SBP"/>
</dbReference>
<name>A0ABP9FWK9_9MICC</name>
<evidence type="ECO:0000256" key="3">
    <source>
        <dbReference type="ARBA" id="ARBA00023136"/>
    </source>
</evidence>
<evidence type="ECO:0000313" key="6">
    <source>
        <dbReference type="EMBL" id="GAA4919192.1"/>
    </source>
</evidence>
<keyword evidence="4" id="KW-0564">Palmitate</keyword>
<protein>
    <submittedName>
        <fullName evidence="6">Extracellular solute-binding protein</fullName>
    </submittedName>
</protein>
<gene>
    <name evidence="6" type="ORF">GCM10025790_13810</name>
</gene>
<dbReference type="Proteomes" id="UP001500368">
    <property type="component" value="Unassembled WGS sequence"/>
</dbReference>
<reference evidence="7" key="1">
    <citation type="journal article" date="2019" name="Int. J. Syst. Evol. Microbiol.">
        <title>The Global Catalogue of Microorganisms (GCM) 10K type strain sequencing project: providing services to taxonomists for standard genome sequencing and annotation.</title>
        <authorList>
            <consortium name="The Broad Institute Genomics Platform"/>
            <consortium name="The Broad Institute Genome Sequencing Center for Infectious Disease"/>
            <person name="Wu L."/>
            <person name="Ma J."/>
        </authorList>
    </citation>
    <scope>NUCLEOTIDE SEQUENCE [LARGE SCALE GENOMIC DNA]</scope>
    <source>
        <strain evidence="7">JCM 19129</strain>
    </source>
</reference>